<keyword evidence="6" id="KW-0119">Carbohydrate metabolism</keyword>
<dbReference type="Gene3D" id="3.20.20.80">
    <property type="entry name" value="Glycosidases"/>
    <property type="match status" value="1"/>
</dbReference>
<keyword evidence="12" id="KW-1185">Reference proteome</keyword>
<keyword evidence="9" id="KW-0472">Membrane</keyword>
<evidence type="ECO:0000256" key="8">
    <source>
        <dbReference type="ARBA" id="ARBA00030238"/>
    </source>
</evidence>
<dbReference type="EMBL" id="RDQH01000341">
    <property type="protein sequence ID" value="RXH72768.1"/>
    <property type="molecule type" value="Genomic_DNA"/>
</dbReference>
<dbReference type="InterPro" id="IPR036527">
    <property type="entry name" value="SCP2_sterol-bd_dom_sf"/>
</dbReference>
<dbReference type="Gene3D" id="3.30.1050.10">
    <property type="entry name" value="SCP2 sterol-binding domain"/>
    <property type="match status" value="1"/>
</dbReference>
<evidence type="ECO:0000256" key="4">
    <source>
        <dbReference type="ARBA" id="ARBA00012595"/>
    </source>
</evidence>
<dbReference type="PANTHER" id="PTHR43447">
    <property type="entry name" value="ALPHA-AMYLASE"/>
    <property type="match status" value="1"/>
</dbReference>
<dbReference type="InterPro" id="IPR017853">
    <property type="entry name" value="GH"/>
</dbReference>
<comment type="caution">
    <text evidence="11">The sequence shown here is derived from an EMBL/GenBank/DDBJ whole genome shotgun (WGS) entry which is preliminary data.</text>
</comment>
<protein>
    <recommendedName>
        <fullName evidence="4">alpha-amylase</fullName>
        <ecNumber evidence="4">3.2.1.1</ecNumber>
    </recommendedName>
    <alternativeName>
        <fullName evidence="8">1,4-alpha-D-glucan glucanohydrolase</fullName>
    </alternativeName>
</protein>
<comment type="cofactor">
    <cofactor evidence="2">
        <name>Ca(2+)</name>
        <dbReference type="ChEBI" id="CHEBI:29108"/>
    </cofactor>
</comment>
<dbReference type="STRING" id="3750.A0A498HMN6"/>
<comment type="similarity">
    <text evidence="3">Belongs to the glycosyl hydrolase 13 family.</text>
</comment>
<proteinExistence type="inferred from homology"/>
<evidence type="ECO:0000256" key="3">
    <source>
        <dbReference type="ARBA" id="ARBA00008061"/>
    </source>
</evidence>
<keyword evidence="5" id="KW-0378">Hydrolase</keyword>
<evidence type="ECO:0000256" key="2">
    <source>
        <dbReference type="ARBA" id="ARBA00001913"/>
    </source>
</evidence>
<dbReference type="SMART" id="SM00642">
    <property type="entry name" value="Aamy"/>
    <property type="match status" value="1"/>
</dbReference>
<keyword evidence="9" id="KW-0812">Transmembrane</keyword>
<dbReference type="FunFam" id="3.30.1050.10:FF:000006">
    <property type="entry name" value="Non-specific lipid-transfer protein-like 1"/>
    <property type="match status" value="1"/>
</dbReference>
<evidence type="ECO:0000256" key="1">
    <source>
        <dbReference type="ARBA" id="ARBA00000548"/>
    </source>
</evidence>
<organism evidence="11 12">
    <name type="scientific">Malus domestica</name>
    <name type="common">Apple</name>
    <name type="synonym">Pyrus malus</name>
    <dbReference type="NCBI Taxonomy" id="3750"/>
    <lineage>
        <taxon>Eukaryota</taxon>
        <taxon>Viridiplantae</taxon>
        <taxon>Streptophyta</taxon>
        <taxon>Embryophyta</taxon>
        <taxon>Tracheophyta</taxon>
        <taxon>Spermatophyta</taxon>
        <taxon>Magnoliopsida</taxon>
        <taxon>eudicotyledons</taxon>
        <taxon>Gunneridae</taxon>
        <taxon>Pentapetalae</taxon>
        <taxon>rosids</taxon>
        <taxon>fabids</taxon>
        <taxon>Rosales</taxon>
        <taxon>Rosaceae</taxon>
        <taxon>Amygdaloideae</taxon>
        <taxon>Maleae</taxon>
        <taxon>Malus</taxon>
    </lineage>
</organism>
<evidence type="ECO:0000313" key="12">
    <source>
        <dbReference type="Proteomes" id="UP000290289"/>
    </source>
</evidence>
<dbReference type="EC" id="3.2.1.1" evidence="4"/>
<evidence type="ECO:0000259" key="10">
    <source>
        <dbReference type="SMART" id="SM00642"/>
    </source>
</evidence>
<reference evidence="11 12" key="1">
    <citation type="submission" date="2018-10" db="EMBL/GenBank/DDBJ databases">
        <title>A high-quality apple genome assembly.</title>
        <authorList>
            <person name="Hu J."/>
        </authorList>
    </citation>
    <scope>NUCLEOTIDE SEQUENCE [LARGE SCALE GENOMIC DNA]</scope>
    <source>
        <strain evidence="12">cv. HFTH1</strain>
        <tissue evidence="11">Young leaf</tissue>
    </source>
</reference>
<dbReference type="SUPFAM" id="SSF51445">
    <property type="entry name" value="(Trans)glycosidases"/>
    <property type="match status" value="1"/>
</dbReference>
<feature type="domain" description="Glycosyl hydrolase family 13 catalytic" evidence="10">
    <location>
        <begin position="159"/>
        <end position="503"/>
    </location>
</feature>
<name>A0A498HMN6_MALDO</name>
<comment type="catalytic activity">
    <reaction evidence="1">
        <text>Endohydrolysis of (1-&gt;4)-alpha-D-glucosidic linkages in polysaccharides containing three or more (1-&gt;4)-alpha-linked D-glucose units.</text>
        <dbReference type="EC" id="3.2.1.1"/>
    </reaction>
</comment>
<dbReference type="InterPro" id="IPR003033">
    <property type="entry name" value="SCP2_sterol-bd_dom"/>
</dbReference>
<dbReference type="PRINTS" id="PR00110">
    <property type="entry name" value="ALPHAAMYLASE"/>
</dbReference>
<keyword evidence="9" id="KW-1133">Transmembrane helix</keyword>
<dbReference type="AlphaFoldDB" id="A0A498HMN6"/>
<feature type="transmembrane region" description="Helical" evidence="9">
    <location>
        <begin position="133"/>
        <end position="153"/>
    </location>
</feature>
<dbReference type="GO" id="GO:0005975">
    <property type="term" value="P:carbohydrate metabolic process"/>
    <property type="evidence" value="ECO:0007669"/>
    <property type="project" value="InterPro"/>
</dbReference>
<evidence type="ECO:0000313" key="11">
    <source>
        <dbReference type="EMBL" id="RXH72768.1"/>
    </source>
</evidence>
<keyword evidence="7" id="KW-0326">Glycosidase</keyword>
<dbReference type="Pfam" id="PF02036">
    <property type="entry name" value="SCP2"/>
    <property type="match status" value="1"/>
</dbReference>
<dbReference type="GO" id="GO:0004556">
    <property type="term" value="F:alpha-amylase activity"/>
    <property type="evidence" value="ECO:0007669"/>
    <property type="project" value="UniProtKB-UniRule"/>
</dbReference>
<dbReference type="Proteomes" id="UP000290289">
    <property type="component" value="Chromosome 15"/>
</dbReference>
<evidence type="ECO:0000256" key="7">
    <source>
        <dbReference type="ARBA" id="ARBA00023295"/>
    </source>
</evidence>
<evidence type="ECO:0000256" key="6">
    <source>
        <dbReference type="ARBA" id="ARBA00023277"/>
    </source>
</evidence>
<gene>
    <name evidence="11" type="ORF">DVH24_012452</name>
</gene>
<dbReference type="InterPro" id="IPR006046">
    <property type="entry name" value="Alpha_amylase"/>
</dbReference>
<dbReference type="GO" id="GO:0043169">
    <property type="term" value="F:cation binding"/>
    <property type="evidence" value="ECO:0007669"/>
    <property type="project" value="InterPro"/>
</dbReference>
<dbReference type="SUPFAM" id="SSF55718">
    <property type="entry name" value="SCP-like"/>
    <property type="match status" value="1"/>
</dbReference>
<evidence type="ECO:0000256" key="9">
    <source>
        <dbReference type="SAM" id="Phobius"/>
    </source>
</evidence>
<evidence type="ECO:0000256" key="5">
    <source>
        <dbReference type="ARBA" id="ARBA00022801"/>
    </source>
</evidence>
<sequence>MASGAELKSESLLELMKEHLKTDAGKEITKKIGLVYQINIAPKKIGFNEVIFTVDLKKGEVKKGAYEGGKPDATFSFKDDDFVKVALGKMNPQIAFMRGAMKIKGSLSAASKFTPDIFPKPSKIQLHEITKGTMNFIISFCFCLCISLLPSFGTPAMSLNMKQGFNWHSSKKGGWYNSLKTSILELADSGITHVWLPPPHANGTNATSLSLSLYNRTYLFNNPKLNLDCTFWQDNNSLLLLKHFRILPGRLYYLDASSYGNKDELKSLFTAMHEKGIKAIADIVINHRAAVKQDENGLWRIFEGGKPDGRLDFDASLICRDDNDHPFGTGNPDTGDNFPFTADMDHTNPSFKARFDGWRFDYAIGYGSSLTNLYMDRTLPAFAVAEYWRWNISKGQDGKLDQNQDAHRKLGMKYGGVVTTFDMTTKYFMDVAVEGELWRLKDSNGKSPGLIGIKPESAVTFIDNHDTWSQNYCLSHLIKSCLDMLTLSPILAPQAYSRITSLSGGGRRTLYAI</sequence>
<dbReference type="InterPro" id="IPR006047">
    <property type="entry name" value="GH13_cat_dom"/>
</dbReference>
<accession>A0A498HMN6</accession>